<keyword evidence="1" id="KW-1133">Transmembrane helix</keyword>
<name>A0A0F9MPY2_9ZZZZ</name>
<sequence>MEKGKNSPLQFGGLLAFLAGFVIFMGIITGEIYYPEGYNTAVNDISDLGSTRPPNTIIHQPSATIFNIAMLLAGLLLCISNWPLYRHFRNLWFTIPFALFAIGVFGVGVFPVNIAPYHGIFSLLIFVMGSFTCILSFTILKKPFAVVGIPIGVMSLIFLFGAPYFIPFWGSGGTERWVAYPIVIWLIGFGGYLMSNTKK</sequence>
<feature type="transmembrane region" description="Helical" evidence="1">
    <location>
        <begin position="91"/>
        <end position="111"/>
    </location>
</feature>
<evidence type="ECO:0000313" key="2">
    <source>
        <dbReference type="EMBL" id="KKN01457.1"/>
    </source>
</evidence>
<evidence type="ECO:0000256" key="1">
    <source>
        <dbReference type="SAM" id="Phobius"/>
    </source>
</evidence>
<proteinExistence type="predicted"/>
<keyword evidence="1" id="KW-0812">Transmembrane</keyword>
<dbReference type="EMBL" id="LAZR01005258">
    <property type="protein sequence ID" value="KKN01457.1"/>
    <property type="molecule type" value="Genomic_DNA"/>
</dbReference>
<accession>A0A0F9MPY2</accession>
<dbReference type="Pfam" id="PF06197">
    <property type="entry name" value="DUF998"/>
    <property type="match status" value="1"/>
</dbReference>
<feature type="transmembrane region" description="Helical" evidence="1">
    <location>
        <begin position="57"/>
        <end position="79"/>
    </location>
</feature>
<dbReference type="AlphaFoldDB" id="A0A0F9MPY2"/>
<protein>
    <recommendedName>
        <fullName evidence="3">DUF998 domain-containing protein</fullName>
    </recommendedName>
</protein>
<reference evidence="2" key="1">
    <citation type="journal article" date="2015" name="Nature">
        <title>Complex archaea that bridge the gap between prokaryotes and eukaryotes.</title>
        <authorList>
            <person name="Spang A."/>
            <person name="Saw J.H."/>
            <person name="Jorgensen S.L."/>
            <person name="Zaremba-Niedzwiedzka K."/>
            <person name="Martijn J."/>
            <person name="Lind A.E."/>
            <person name="van Eijk R."/>
            <person name="Schleper C."/>
            <person name="Guy L."/>
            <person name="Ettema T.J."/>
        </authorList>
    </citation>
    <scope>NUCLEOTIDE SEQUENCE</scope>
</reference>
<evidence type="ECO:0008006" key="3">
    <source>
        <dbReference type="Google" id="ProtNLM"/>
    </source>
</evidence>
<comment type="caution">
    <text evidence="2">The sequence shown here is derived from an EMBL/GenBank/DDBJ whole genome shotgun (WGS) entry which is preliminary data.</text>
</comment>
<keyword evidence="1" id="KW-0472">Membrane</keyword>
<feature type="transmembrane region" description="Helical" evidence="1">
    <location>
        <begin position="178"/>
        <end position="195"/>
    </location>
</feature>
<organism evidence="2">
    <name type="scientific">marine sediment metagenome</name>
    <dbReference type="NCBI Taxonomy" id="412755"/>
    <lineage>
        <taxon>unclassified sequences</taxon>
        <taxon>metagenomes</taxon>
        <taxon>ecological metagenomes</taxon>
    </lineage>
</organism>
<feature type="transmembrane region" description="Helical" evidence="1">
    <location>
        <begin position="12"/>
        <end position="34"/>
    </location>
</feature>
<dbReference type="InterPro" id="IPR009339">
    <property type="entry name" value="DUF998"/>
</dbReference>
<feature type="transmembrane region" description="Helical" evidence="1">
    <location>
        <begin position="144"/>
        <end position="166"/>
    </location>
</feature>
<feature type="transmembrane region" description="Helical" evidence="1">
    <location>
        <begin position="117"/>
        <end position="137"/>
    </location>
</feature>
<gene>
    <name evidence="2" type="ORF">LCGC14_1127480</name>
</gene>